<organism evidence="2">
    <name type="scientific">Eremomyces bilateralis CBS 781.70</name>
    <dbReference type="NCBI Taxonomy" id="1392243"/>
    <lineage>
        <taxon>Eukaryota</taxon>
        <taxon>Fungi</taxon>
        <taxon>Dikarya</taxon>
        <taxon>Ascomycota</taxon>
        <taxon>Pezizomycotina</taxon>
        <taxon>Dothideomycetes</taxon>
        <taxon>Dothideomycetes incertae sedis</taxon>
        <taxon>Eremomycetales</taxon>
        <taxon>Eremomycetaceae</taxon>
        <taxon>Eremomyces</taxon>
    </lineage>
</organism>
<accession>A0A6G1FYW8</accession>
<evidence type="ECO:0000313" key="3">
    <source>
        <dbReference type="Proteomes" id="UP000504638"/>
    </source>
</evidence>
<name>A0A6G1FYW8_9PEZI</name>
<sequence>LPNNIPEKLNISPGETVYYVVQNETVWGPPGTAGVGLPSPIDRRRDVGDSPDEAHTELRRRQTSTKTVWLSMNTCQQPTTNQTLSAAPPQLTMYVSTSDGNQKPGPDVTSEEQEVIALVEGFASVAIQADKNVYVGVSAPSLPDTFTGPWNYQIAASIDAPFFESQDNSFLGIVDTDTTSALLVTGNLTSTGADQKLKDKWLSADTPFTIFTYAANTTQVDGVRNSFCGLDLAKKDALEVTMGMTDRGEDDIPRQQFHVKGLQGGTTYHGLLAIEGNSTAFGPGVVGGGGRVWRPVKFSTKSDSNCALIFSLPFCSSIAYAAPSNPTLFADHSQLAALYDNRAQALYKNFNRSLQQIPCNTTDTAKYSLARTCDDCARDYKDWLCAVSIPRCTDFSLAVPPSDALSVRPRNIAAPYYNGSEPPDVERLGWDLSWRERRFANSSRNAWIDETIRPGPYKEVLPCSESCWDVVRSCPASLGFKCPEDGIGVEWGYGE</sequence>
<evidence type="ECO:0008006" key="5">
    <source>
        <dbReference type="Google" id="ProtNLM"/>
    </source>
</evidence>
<evidence type="ECO:0000313" key="2">
    <source>
        <dbReference type="EMBL" id="KAF1811065.1"/>
    </source>
</evidence>
<dbReference type="PANTHER" id="PTHR39142">
    <property type="entry name" value="MID1P"/>
    <property type="match status" value="1"/>
</dbReference>
<dbReference type="PANTHER" id="PTHR39142:SF1">
    <property type="entry name" value="AEL197CP"/>
    <property type="match status" value="1"/>
</dbReference>
<feature type="non-terminal residue" evidence="2">
    <location>
        <position position="495"/>
    </location>
</feature>
<dbReference type="GeneID" id="54415985"/>
<reference evidence="4" key="2">
    <citation type="submission" date="2020-04" db="EMBL/GenBank/DDBJ databases">
        <authorList>
            <consortium name="NCBI Genome Project"/>
        </authorList>
    </citation>
    <scope>NUCLEOTIDE SEQUENCE</scope>
    <source>
        <strain evidence="4">CBS 781.70</strain>
    </source>
</reference>
<reference evidence="4" key="3">
    <citation type="submission" date="2025-04" db="UniProtKB">
        <authorList>
            <consortium name="RefSeq"/>
        </authorList>
    </citation>
    <scope>IDENTIFICATION</scope>
    <source>
        <strain evidence="4">CBS 781.70</strain>
    </source>
</reference>
<dbReference type="AlphaFoldDB" id="A0A6G1FYW8"/>
<gene>
    <name evidence="2 4" type="ORF">P152DRAFT_365041</name>
</gene>
<dbReference type="Pfam" id="PF12929">
    <property type="entry name" value="Mid1"/>
    <property type="match status" value="1"/>
</dbReference>
<feature type="region of interest" description="Disordered" evidence="1">
    <location>
        <begin position="28"/>
        <end position="65"/>
    </location>
</feature>
<evidence type="ECO:0000256" key="1">
    <source>
        <dbReference type="SAM" id="MobiDB-lite"/>
    </source>
</evidence>
<evidence type="ECO:0000313" key="4">
    <source>
        <dbReference type="RefSeq" id="XP_033532696.1"/>
    </source>
</evidence>
<protein>
    <recommendedName>
        <fullName evidence="5">FZ domain-containing protein</fullName>
    </recommendedName>
</protein>
<dbReference type="InterPro" id="IPR024338">
    <property type="entry name" value="MID1/Yam8"/>
</dbReference>
<dbReference type="GO" id="GO:0098703">
    <property type="term" value="P:calcium ion import across plasma membrane"/>
    <property type="evidence" value="ECO:0007669"/>
    <property type="project" value="InterPro"/>
</dbReference>
<dbReference type="Proteomes" id="UP000504638">
    <property type="component" value="Unplaced"/>
</dbReference>
<feature type="non-terminal residue" evidence="2">
    <location>
        <position position="1"/>
    </location>
</feature>
<dbReference type="OrthoDB" id="5405745at2759"/>
<keyword evidence="3" id="KW-1185">Reference proteome</keyword>
<proteinExistence type="predicted"/>
<feature type="compositionally biased region" description="Basic and acidic residues" evidence="1">
    <location>
        <begin position="41"/>
        <end position="60"/>
    </location>
</feature>
<reference evidence="2 4" key="1">
    <citation type="submission" date="2020-01" db="EMBL/GenBank/DDBJ databases">
        <authorList>
            <consortium name="DOE Joint Genome Institute"/>
            <person name="Haridas S."/>
            <person name="Albert R."/>
            <person name="Binder M."/>
            <person name="Bloem J."/>
            <person name="Labutti K."/>
            <person name="Salamov A."/>
            <person name="Andreopoulos B."/>
            <person name="Baker S.E."/>
            <person name="Barry K."/>
            <person name="Bills G."/>
            <person name="Bluhm B.H."/>
            <person name="Cannon C."/>
            <person name="Castanera R."/>
            <person name="Culley D.E."/>
            <person name="Daum C."/>
            <person name="Ezra D."/>
            <person name="Gonzalez J.B."/>
            <person name="Henrissat B."/>
            <person name="Kuo A."/>
            <person name="Liang C."/>
            <person name="Lipzen A."/>
            <person name="Lutzoni F."/>
            <person name="Magnuson J."/>
            <person name="Mondo S."/>
            <person name="Nolan M."/>
            <person name="Ohm R."/>
            <person name="Pangilinan J."/>
            <person name="Park H.-J."/>
            <person name="Ramirez L."/>
            <person name="Alfaro M."/>
            <person name="Sun H."/>
            <person name="Tritt A."/>
            <person name="Yoshinaga Y."/>
            <person name="Zwiers L.-H."/>
            <person name="Turgeon B.G."/>
            <person name="Goodwin S.B."/>
            <person name="Spatafora J.W."/>
            <person name="Crous P.W."/>
            <person name="Grigoriev I.V."/>
        </authorList>
    </citation>
    <scope>NUCLEOTIDE SEQUENCE</scope>
    <source>
        <strain evidence="2 4">CBS 781.70</strain>
    </source>
</reference>
<dbReference type="GO" id="GO:0005262">
    <property type="term" value="F:calcium channel activity"/>
    <property type="evidence" value="ECO:0007669"/>
    <property type="project" value="InterPro"/>
</dbReference>
<dbReference type="EMBL" id="ML975163">
    <property type="protein sequence ID" value="KAF1811065.1"/>
    <property type="molecule type" value="Genomic_DNA"/>
</dbReference>
<dbReference type="RefSeq" id="XP_033532696.1">
    <property type="nucleotide sequence ID" value="XM_033675415.1"/>
</dbReference>